<keyword evidence="2" id="KW-1185">Reference proteome</keyword>
<sequence>MSSQKHVTCFYRVLDNFDVEDEQHNATWRDRQINHKIGQHNSSMTIIKRAFGNQNPQSMALRYSQMHGGAASTGFALVLATRSLCKPVLRLT</sequence>
<dbReference type="AlphaFoldDB" id="A0A540NDP7"/>
<dbReference type="Proteomes" id="UP000315295">
    <property type="component" value="Unassembled WGS sequence"/>
</dbReference>
<reference evidence="1 2" key="1">
    <citation type="journal article" date="2019" name="G3 (Bethesda)">
        <title>Sequencing of a Wild Apple (Malus baccata) Genome Unravels the Differences Between Cultivated and Wild Apple Species Regarding Disease Resistance and Cold Tolerance.</title>
        <authorList>
            <person name="Chen X."/>
        </authorList>
    </citation>
    <scope>NUCLEOTIDE SEQUENCE [LARGE SCALE GENOMIC DNA]</scope>
    <source>
        <strain evidence="2">cv. Shandingzi</strain>
        <tissue evidence="1">Leaves</tissue>
    </source>
</reference>
<dbReference type="EMBL" id="VIEB01000060">
    <property type="protein sequence ID" value="TQE09167.1"/>
    <property type="molecule type" value="Genomic_DNA"/>
</dbReference>
<gene>
    <name evidence="1" type="ORF">C1H46_005102</name>
</gene>
<organism evidence="1 2">
    <name type="scientific">Malus baccata</name>
    <name type="common">Siberian crab apple</name>
    <name type="synonym">Pyrus baccata</name>
    <dbReference type="NCBI Taxonomy" id="106549"/>
    <lineage>
        <taxon>Eukaryota</taxon>
        <taxon>Viridiplantae</taxon>
        <taxon>Streptophyta</taxon>
        <taxon>Embryophyta</taxon>
        <taxon>Tracheophyta</taxon>
        <taxon>Spermatophyta</taxon>
        <taxon>Magnoliopsida</taxon>
        <taxon>eudicotyledons</taxon>
        <taxon>Gunneridae</taxon>
        <taxon>Pentapetalae</taxon>
        <taxon>rosids</taxon>
        <taxon>fabids</taxon>
        <taxon>Rosales</taxon>
        <taxon>Rosaceae</taxon>
        <taxon>Amygdaloideae</taxon>
        <taxon>Maleae</taxon>
        <taxon>Malus</taxon>
    </lineage>
</organism>
<accession>A0A540NDP7</accession>
<evidence type="ECO:0000313" key="1">
    <source>
        <dbReference type="EMBL" id="TQE09167.1"/>
    </source>
</evidence>
<proteinExistence type="predicted"/>
<protein>
    <submittedName>
        <fullName evidence="1">Uncharacterized protein</fullName>
    </submittedName>
</protein>
<name>A0A540NDP7_MALBA</name>
<evidence type="ECO:0000313" key="2">
    <source>
        <dbReference type="Proteomes" id="UP000315295"/>
    </source>
</evidence>
<comment type="caution">
    <text evidence="1">The sequence shown here is derived from an EMBL/GenBank/DDBJ whole genome shotgun (WGS) entry which is preliminary data.</text>
</comment>